<evidence type="ECO:0000256" key="4">
    <source>
        <dbReference type="ARBA" id="ARBA00022741"/>
    </source>
</evidence>
<dbReference type="InterPro" id="IPR041856">
    <property type="entry name" value="NAD+_synth_C"/>
</dbReference>
<dbReference type="GO" id="GO:0003952">
    <property type="term" value="F:NAD+ synthase (glutamine-hydrolyzing) activity"/>
    <property type="evidence" value="ECO:0007669"/>
    <property type="project" value="UniProtKB-UniRule"/>
</dbReference>
<dbReference type="SUPFAM" id="SSF52402">
    <property type="entry name" value="Adenine nucleotide alpha hydrolases-like"/>
    <property type="match status" value="1"/>
</dbReference>
<dbReference type="InterPro" id="IPR022310">
    <property type="entry name" value="NAD/GMP_synthase"/>
</dbReference>
<feature type="domain" description="CN hydrolase" evidence="8">
    <location>
        <begin position="28"/>
        <end position="291"/>
    </location>
</feature>
<dbReference type="UniPathway" id="UPA00253">
    <property type="reaction ID" value="UER00334"/>
</dbReference>
<evidence type="ECO:0000259" key="8">
    <source>
        <dbReference type="PROSITE" id="PS50263"/>
    </source>
</evidence>
<dbReference type="CDD" id="cd07570">
    <property type="entry name" value="GAT_Gln-NAD-synth"/>
    <property type="match status" value="1"/>
</dbReference>
<dbReference type="AlphaFoldDB" id="A0A7S4E299"/>
<dbReference type="EMBL" id="CAKKNE010000005">
    <property type="protein sequence ID" value="CAH0377084.1"/>
    <property type="molecule type" value="Genomic_DNA"/>
</dbReference>
<keyword evidence="5 7" id="KW-0067">ATP-binding</keyword>
<dbReference type="InterPro" id="IPR014445">
    <property type="entry name" value="Gln-dep_NAD_synthase"/>
</dbReference>
<dbReference type="HAMAP" id="MF_02090">
    <property type="entry name" value="NadE_glutamine_dep"/>
    <property type="match status" value="1"/>
</dbReference>
<dbReference type="GO" id="GO:0004359">
    <property type="term" value="F:glutaminase activity"/>
    <property type="evidence" value="ECO:0007669"/>
    <property type="project" value="InterPro"/>
</dbReference>
<dbReference type="GO" id="GO:0005737">
    <property type="term" value="C:cytoplasm"/>
    <property type="evidence" value="ECO:0007669"/>
    <property type="project" value="InterPro"/>
</dbReference>
<dbReference type="Pfam" id="PF00795">
    <property type="entry name" value="CN_hydrolase"/>
    <property type="match status" value="1"/>
</dbReference>
<dbReference type="InterPro" id="IPR003694">
    <property type="entry name" value="NAD_synthase"/>
</dbReference>
<evidence type="ECO:0000313" key="11">
    <source>
        <dbReference type="Proteomes" id="UP000789595"/>
    </source>
</evidence>
<dbReference type="Pfam" id="PF02540">
    <property type="entry name" value="NAD_synthase"/>
    <property type="match status" value="1"/>
</dbReference>
<dbReference type="InterPro" id="IPR003010">
    <property type="entry name" value="C-N_Hydrolase"/>
</dbReference>
<dbReference type="GO" id="GO:0009435">
    <property type="term" value="P:NAD+ biosynthetic process"/>
    <property type="evidence" value="ECO:0007669"/>
    <property type="project" value="UniProtKB-UniRule"/>
</dbReference>
<keyword evidence="11" id="KW-1185">Reference proteome</keyword>
<dbReference type="PIRSF" id="PIRSF006630">
    <property type="entry name" value="NADS_GAT"/>
    <property type="match status" value="1"/>
</dbReference>
<evidence type="ECO:0000256" key="2">
    <source>
        <dbReference type="ARBA" id="ARBA00007145"/>
    </source>
</evidence>
<dbReference type="CDD" id="cd00553">
    <property type="entry name" value="NAD_synthase"/>
    <property type="match status" value="1"/>
</dbReference>
<dbReference type="Gene3D" id="3.60.110.10">
    <property type="entry name" value="Carbon-nitrogen hydrolase"/>
    <property type="match status" value="1"/>
</dbReference>
<dbReference type="EMBL" id="HBIW01001367">
    <property type="protein sequence ID" value="CAE0685747.1"/>
    <property type="molecule type" value="Transcribed_RNA"/>
</dbReference>
<keyword evidence="4 7" id="KW-0547">Nucleotide-binding</keyword>
<dbReference type="InterPro" id="IPR014729">
    <property type="entry name" value="Rossmann-like_a/b/a_fold"/>
</dbReference>
<dbReference type="OrthoDB" id="10266307at2759"/>
<dbReference type="EC" id="6.3.5.1" evidence="7"/>
<evidence type="ECO:0000256" key="1">
    <source>
        <dbReference type="ARBA" id="ARBA00005188"/>
    </source>
</evidence>
<dbReference type="Gene3D" id="1.10.10.1140">
    <property type="entry name" value="Glutamine-dependent NAD+ synthetase, C-terminal domain"/>
    <property type="match status" value="1"/>
</dbReference>
<dbReference type="NCBIfam" id="NF002730">
    <property type="entry name" value="PRK02628.1"/>
    <property type="match status" value="1"/>
</dbReference>
<dbReference type="Gene3D" id="3.40.50.620">
    <property type="entry name" value="HUPs"/>
    <property type="match status" value="1"/>
</dbReference>
<dbReference type="NCBIfam" id="TIGR00552">
    <property type="entry name" value="nadE"/>
    <property type="match status" value="1"/>
</dbReference>
<evidence type="ECO:0000256" key="3">
    <source>
        <dbReference type="ARBA" id="ARBA00022598"/>
    </source>
</evidence>
<dbReference type="GO" id="GO:0005524">
    <property type="term" value="F:ATP binding"/>
    <property type="evidence" value="ECO:0007669"/>
    <property type="project" value="UniProtKB-UniRule"/>
</dbReference>
<dbReference type="Proteomes" id="UP000789595">
    <property type="component" value="Unassembled WGS sequence"/>
</dbReference>
<name>A0A7S4E299_9STRA</name>
<dbReference type="InterPro" id="IPR036526">
    <property type="entry name" value="C-N_Hydrolase_sf"/>
</dbReference>
<dbReference type="PROSITE" id="PS50263">
    <property type="entry name" value="CN_HYDROLASE"/>
    <property type="match status" value="1"/>
</dbReference>
<comment type="catalytic activity">
    <reaction evidence="7">
        <text>deamido-NAD(+) + L-glutamine + ATP + H2O = L-glutamate + AMP + diphosphate + NAD(+) + H(+)</text>
        <dbReference type="Rhea" id="RHEA:24384"/>
        <dbReference type="ChEBI" id="CHEBI:15377"/>
        <dbReference type="ChEBI" id="CHEBI:15378"/>
        <dbReference type="ChEBI" id="CHEBI:29985"/>
        <dbReference type="ChEBI" id="CHEBI:30616"/>
        <dbReference type="ChEBI" id="CHEBI:33019"/>
        <dbReference type="ChEBI" id="CHEBI:57540"/>
        <dbReference type="ChEBI" id="CHEBI:58359"/>
        <dbReference type="ChEBI" id="CHEBI:58437"/>
        <dbReference type="ChEBI" id="CHEBI:456215"/>
        <dbReference type="EC" id="6.3.5.1"/>
    </reaction>
</comment>
<evidence type="ECO:0000256" key="5">
    <source>
        <dbReference type="ARBA" id="ARBA00022840"/>
    </source>
</evidence>
<dbReference type="PANTHER" id="PTHR23090">
    <property type="entry name" value="NH 3 /GLUTAMINE-DEPENDENT NAD + SYNTHETASE"/>
    <property type="match status" value="1"/>
</dbReference>
<dbReference type="PANTHER" id="PTHR23090:SF9">
    <property type="entry name" value="GLUTAMINE-DEPENDENT NAD(+) SYNTHETASE"/>
    <property type="match status" value="1"/>
</dbReference>
<organism evidence="9">
    <name type="scientific">Pelagomonas calceolata</name>
    <dbReference type="NCBI Taxonomy" id="35677"/>
    <lineage>
        <taxon>Eukaryota</taxon>
        <taxon>Sar</taxon>
        <taxon>Stramenopiles</taxon>
        <taxon>Ochrophyta</taxon>
        <taxon>Pelagophyceae</taxon>
        <taxon>Pelagomonadales</taxon>
        <taxon>Pelagomonadaceae</taxon>
        <taxon>Pelagomonas</taxon>
    </lineage>
</organism>
<evidence type="ECO:0000256" key="6">
    <source>
        <dbReference type="ARBA" id="ARBA00023027"/>
    </source>
</evidence>
<reference evidence="9" key="1">
    <citation type="submission" date="2021-01" db="EMBL/GenBank/DDBJ databases">
        <authorList>
            <person name="Corre E."/>
            <person name="Pelletier E."/>
            <person name="Niang G."/>
            <person name="Scheremetjew M."/>
            <person name="Finn R."/>
            <person name="Kale V."/>
            <person name="Holt S."/>
            <person name="Cochrane G."/>
            <person name="Meng A."/>
            <person name="Brown T."/>
            <person name="Cohen L."/>
        </authorList>
    </citation>
    <scope>NUCLEOTIDE SEQUENCE</scope>
    <source>
        <strain evidence="9">CCMP1756</strain>
    </source>
</reference>
<reference evidence="10" key="2">
    <citation type="submission" date="2021-11" db="EMBL/GenBank/DDBJ databases">
        <authorList>
            <consortium name="Genoscope - CEA"/>
            <person name="William W."/>
        </authorList>
    </citation>
    <scope>NUCLEOTIDE SEQUENCE</scope>
</reference>
<comment type="similarity">
    <text evidence="2 7">In the C-terminal section; belongs to the NAD synthetase family.</text>
</comment>
<dbReference type="FunFam" id="3.40.50.620:FF:000155">
    <property type="entry name" value="Glutamine-dependent NAD(+) synthetase"/>
    <property type="match status" value="1"/>
</dbReference>
<protein>
    <recommendedName>
        <fullName evidence="7">Glutamine-dependent NAD(+) synthetase</fullName>
        <ecNumber evidence="7">6.3.5.1</ecNumber>
    </recommendedName>
    <alternativeName>
        <fullName evidence="7">NAD(+) synthase [glutamine-hydrolyzing]</fullName>
    </alternativeName>
</protein>
<evidence type="ECO:0000313" key="10">
    <source>
        <dbReference type="EMBL" id="CAH0377084.1"/>
    </source>
</evidence>
<keyword evidence="3 7" id="KW-0436">Ligase</keyword>
<accession>A0A7S4E299</accession>
<proteinExistence type="inferred from homology"/>
<dbReference type="SUPFAM" id="SSF56317">
    <property type="entry name" value="Carbon-nitrogen hydrolase"/>
    <property type="match status" value="1"/>
</dbReference>
<evidence type="ECO:0000256" key="7">
    <source>
        <dbReference type="PIRNR" id="PIRNR006630"/>
    </source>
</evidence>
<evidence type="ECO:0000313" key="9">
    <source>
        <dbReference type="EMBL" id="CAE0685747.1"/>
    </source>
</evidence>
<sequence length="705" mass="77710">MAYVAGTPPKPPDKAKKSFFDMHRHGFVRVATAVPRVALCDPRENAARIETLYKEACAQQSAVCCFPELCVSGYALDDLLQQDALQDECLEALASLKRAAKDCLLLVGAPLRFDGRLFNCAIALQAGRCLGIIPKSYLPNFREFYEARQFAPARLRVSSEVSFLGETVPFTPDLIFRCAEQSSLCIGCEVCQDVWVPAPPSCAQCWRGATVVCNLSASNITIGKAAYRSQLVQSMAAKNYCCYAYCSAGQGESTNDVAWDGQSIIYECGDFLAQSPRFAEDATITYADVDLDRIEQDRSRDATWSQNAADYADVVRKVRVVEFSRQSAQTPLQYRVVAKRPYVPAAKDELDQRCYECYNIQVSGLVQRMRSSGLKKLVIGVSGGLDSTHALLVCVQALDKLKLPRSNCLAYTMPGFATGEATKSYATELMRRLGVTAHELDIRPSCEVMLRDLGHPYAKGEPVYDVTFENVQAGERTNHLFRLANHQNAFVVGTGDLSELALGWCTYGVGDHMSHYGVNASVPKSLIQCVIQWVIDSDFVGPEANDVLSKILSVEISPELIPGAEIQSTEATLGPYDLHDFQLYQTTRRGFAPAKSAFLAMHAFREATPSSNVLEDRAFGLVEILKHQRTFLRRFFLTSQFKRTCVPNAPKVGDGGSLSPRGDWRAPSDSSWAPWERAWARCVAWARDTCDDADVRRGLGALAGA</sequence>
<keyword evidence="6 7" id="KW-0520">NAD</keyword>
<gene>
    <name evidence="9" type="ORF">PCAL00307_LOCUS1181</name>
    <name evidence="10" type="ORF">PECAL_5P16640</name>
</gene>
<comment type="pathway">
    <text evidence="1 7">Cofactor biosynthesis; NAD(+) biosynthesis; NAD(+) from deamido-NAD(+) (L-Gln route): step 1/1.</text>
</comment>